<evidence type="ECO:0000259" key="1">
    <source>
        <dbReference type="Pfam" id="PF13683"/>
    </source>
</evidence>
<protein>
    <recommendedName>
        <fullName evidence="1">Integrase catalytic domain-containing protein</fullName>
    </recommendedName>
</protein>
<dbReference type="EMBL" id="QZJW01000020">
    <property type="protein sequence ID" value="RJO61343.1"/>
    <property type="molecule type" value="Genomic_DNA"/>
</dbReference>
<dbReference type="InterPro" id="IPR012337">
    <property type="entry name" value="RNaseH-like_sf"/>
</dbReference>
<comment type="caution">
    <text evidence="2">The sequence shown here is derived from an EMBL/GenBank/DDBJ whole genome shotgun (WGS) entry which is preliminary data.</text>
</comment>
<dbReference type="Pfam" id="PF13683">
    <property type="entry name" value="rve_3"/>
    <property type="match status" value="1"/>
</dbReference>
<proteinExistence type="predicted"/>
<dbReference type="InterPro" id="IPR001584">
    <property type="entry name" value="Integrase_cat-core"/>
</dbReference>
<accession>A0A419DDY4</accession>
<gene>
    <name evidence="2" type="ORF">C4544_03170</name>
</gene>
<sequence length="57" mass="6883">MKYPYRYLRIFDNGTGLMDGLKKWFVFYNGERPHQSLNDLIPDEVYYENLKPIRVPA</sequence>
<reference evidence="2 3" key="1">
    <citation type="journal article" date="2017" name="ISME J.">
        <title>Energy and carbon metabolisms in a deep terrestrial subsurface fluid microbial community.</title>
        <authorList>
            <person name="Momper L."/>
            <person name="Jungbluth S.P."/>
            <person name="Lee M.D."/>
            <person name="Amend J.P."/>
        </authorList>
    </citation>
    <scope>NUCLEOTIDE SEQUENCE [LARGE SCALE GENOMIC DNA]</scope>
    <source>
        <strain evidence="2">SURF_29</strain>
    </source>
</reference>
<dbReference type="AlphaFoldDB" id="A0A419DDY4"/>
<dbReference type="Proteomes" id="UP000285655">
    <property type="component" value="Unassembled WGS sequence"/>
</dbReference>
<evidence type="ECO:0000313" key="3">
    <source>
        <dbReference type="Proteomes" id="UP000285655"/>
    </source>
</evidence>
<feature type="domain" description="Integrase catalytic" evidence="1">
    <location>
        <begin position="2"/>
        <end position="42"/>
    </location>
</feature>
<name>A0A419DDY4_9BACT</name>
<evidence type="ECO:0000313" key="2">
    <source>
        <dbReference type="EMBL" id="RJO61343.1"/>
    </source>
</evidence>
<organism evidence="2 3">
    <name type="scientific">candidate division WS5 bacterium</name>
    <dbReference type="NCBI Taxonomy" id="2093353"/>
    <lineage>
        <taxon>Bacteria</taxon>
        <taxon>candidate division WS5</taxon>
    </lineage>
</organism>
<dbReference type="SUPFAM" id="SSF53098">
    <property type="entry name" value="Ribonuclease H-like"/>
    <property type="match status" value="1"/>
</dbReference>